<sequence length="974" mass="109610">MRLSFEGRESWELLQVAGRLFRSPLSCYDYIQRPGQSSREIDKFRNDVDYFRADIEILFLNIQPDFELSSASFQRCYEALDNLLRSFDSLLSESILEINDQASEPASIRTVPRKIHPSDKSRKIKLDTWKSIRSHFSKPQAPNAKQTPKSHTETPIQSRQITASIEAIGPPALSKLSSLKRKIDLSEKRGEVYKDWDVCVRPLEGEDYVKMLQDIGTCNKVMELVFATTPDTGFNVAASRMVDNGSVQDQKGPYYLTRDLMREFHDSLASRLVNCKGEHNAKLHLPVSCAEVYKEQSFDLDIYLSTCAVPYRWQWMKVIVRTDESSMAGKHSGVQSICDIVDKSQGCGVSLDLLSTGKNLWDLSSYREKPWHINVYPSVSLRCLLDYGYFAQTRGRNLPKVSLKDKRALAVILAHNMLQLCGGPWIREAWNADNIFFRYDPAAHQILNIRQPYIGSLIELGGFQSLNVDLGDRVHRYPLILDFARLLLEIQNGETIIPVSEDYHAITQEETSNTPFYMVNRILQEISNDIFQDYRDAIDACLALPRKETTFDDLKFRHYIYKYVVAPLEDELYKGFKTKVGELRTAYQNDNGNTTHKLPGVYLSETTEIHFSNGPPKEPTRVSTSPKTSNHIYQGIVVPDTNLQTSANNTRISRFAVETNHISTTISPQDLYGIAIICPMGIELVPILAILDEEHVALPFVGGRLRNKYTLGRIGEHNVVVTVMPETGNNAAAAVVTQLQNDFKSLRFGLLVGIGGGVPDLDKNDIQLGDVVVSKPTMAFGGVVQFDRGKVNANNHFERTGALNKPPPVLMASLEELIARHTLYGNNLSSHLMAMTQKHPRLVEKNYIYQGEQHDFLFDHDYAHAGGTASCTNCDASRIIKRKPRGSKSPKVHYGTIGSSNIVIKDAETRERLRRELGIMCVDMEAAGLINEFPCLVIRGICDYSDSHKTKIWQPYAAATAAAFAKELLSIVPA</sequence>
<dbReference type="InterPro" id="IPR053137">
    <property type="entry name" value="NLR-like"/>
</dbReference>
<organism evidence="4 5">
    <name type="scientific">Orbilia ellipsospora</name>
    <dbReference type="NCBI Taxonomy" id="2528407"/>
    <lineage>
        <taxon>Eukaryota</taxon>
        <taxon>Fungi</taxon>
        <taxon>Dikarya</taxon>
        <taxon>Ascomycota</taxon>
        <taxon>Pezizomycotina</taxon>
        <taxon>Orbiliomycetes</taxon>
        <taxon>Orbiliales</taxon>
        <taxon>Orbiliaceae</taxon>
        <taxon>Orbilia</taxon>
    </lineage>
</organism>
<dbReference type="Gene3D" id="3.40.50.1580">
    <property type="entry name" value="Nucleoside phosphorylase domain"/>
    <property type="match status" value="1"/>
</dbReference>
<dbReference type="PANTHER" id="PTHR46082">
    <property type="entry name" value="ATP/GTP-BINDING PROTEIN-RELATED"/>
    <property type="match status" value="1"/>
</dbReference>
<dbReference type="SUPFAM" id="SSF53167">
    <property type="entry name" value="Purine and uridine phosphorylases"/>
    <property type="match status" value="1"/>
</dbReference>
<evidence type="ECO:0000313" key="4">
    <source>
        <dbReference type="EMBL" id="KAK6542350.1"/>
    </source>
</evidence>
<protein>
    <recommendedName>
        <fullName evidence="6">Nucleoside phosphorylase domain-containing protein</fullName>
    </recommendedName>
</protein>
<evidence type="ECO:0000259" key="3">
    <source>
        <dbReference type="Pfam" id="PF24476"/>
    </source>
</evidence>
<dbReference type="InterPro" id="IPR000845">
    <property type="entry name" value="Nucleoside_phosphorylase_d"/>
</dbReference>
<dbReference type="Pfam" id="PF01048">
    <property type="entry name" value="PNP_UDP_1"/>
    <property type="match status" value="1"/>
</dbReference>
<feature type="domain" description="Nucleoside phosphorylase" evidence="2">
    <location>
        <begin position="674"/>
        <end position="965"/>
    </location>
</feature>
<gene>
    <name evidence="4" type="ORF">TWF694_006309</name>
</gene>
<evidence type="ECO:0000259" key="2">
    <source>
        <dbReference type="Pfam" id="PF01048"/>
    </source>
</evidence>
<dbReference type="InterPro" id="IPR056002">
    <property type="entry name" value="DUF7580"/>
</dbReference>
<dbReference type="AlphaFoldDB" id="A0AAV9XJS3"/>
<dbReference type="Pfam" id="PF24476">
    <property type="entry name" value="DUF7580"/>
    <property type="match status" value="1"/>
</dbReference>
<dbReference type="GO" id="GO:0003824">
    <property type="term" value="F:catalytic activity"/>
    <property type="evidence" value="ECO:0007669"/>
    <property type="project" value="InterPro"/>
</dbReference>
<dbReference type="InterPro" id="IPR035994">
    <property type="entry name" value="Nucleoside_phosphorylase_sf"/>
</dbReference>
<accession>A0AAV9XJS3</accession>
<dbReference type="GO" id="GO:0009116">
    <property type="term" value="P:nucleoside metabolic process"/>
    <property type="evidence" value="ECO:0007669"/>
    <property type="project" value="InterPro"/>
</dbReference>
<evidence type="ECO:0008006" key="6">
    <source>
        <dbReference type="Google" id="ProtNLM"/>
    </source>
</evidence>
<dbReference type="Proteomes" id="UP001365542">
    <property type="component" value="Unassembled WGS sequence"/>
</dbReference>
<proteinExistence type="predicted"/>
<dbReference type="PANTHER" id="PTHR46082:SF11">
    <property type="entry name" value="AAA+ ATPASE DOMAIN-CONTAINING PROTEIN-RELATED"/>
    <property type="match status" value="1"/>
</dbReference>
<comment type="caution">
    <text evidence="4">The sequence shown here is derived from an EMBL/GenBank/DDBJ whole genome shotgun (WGS) entry which is preliminary data.</text>
</comment>
<name>A0AAV9XJS3_9PEZI</name>
<feature type="region of interest" description="Disordered" evidence="1">
    <location>
        <begin position="137"/>
        <end position="156"/>
    </location>
</feature>
<reference evidence="4 5" key="1">
    <citation type="submission" date="2019-10" db="EMBL/GenBank/DDBJ databases">
        <authorList>
            <person name="Palmer J.M."/>
        </authorList>
    </citation>
    <scope>NUCLEOTIDE SEQUENCE [LARGE SCALE GENOMIC DNA]</scope>
    <source>
        <strain evidence="4 5">TWF694</strain>
    </source>
</reference>
<dbReference type="EMBL" id="JAVHJO010000002">
    <property type="protein sequence ID" value="KAK6542350.1"/>
    <property type="molecule type" value="Genomic_DNA"/>
</dbReference>
<keyword evidence="5" id="KW-1185">Reference proteome</keyword>
<evidence type="ECO:0000313" key="5">
    <source>
        <dbReference type="Proteomes" id="UP001365542"/>
    </source>
</evidence>
<feature type="compositionally biased region" description="Polar residues" evidence="1">
    <location>
        <begin position="143"/>
        <end position="156"/>
    </location>
</feature>
<feature type="domain" description="DUF7580" evidence="3">
    <location>
        <begin position="257"/>
        <end position="573"/>
    </location>
</feature>
<evidence type="ECO:0000256" key="1">
    <source>
        <dbReference type="SAM" id="MobiDB-lite"/>
    </source>
</evidence>